<proteinExistence type="predicted"/>
<evidence type="ECO:0000313" key="1">
    <source>
        <dbReference type="EMBL" id="GJS98746.1"/>
    </source>
</evidence>
<organism evidence="1 2">
    <name type="scientific">Tanacetum coccineum</name>
    <dbReference type="NCBI Taxonomy" id="301880"/>
    <lineage>
        <taxon>Eukaryota</taxon>
        <taxon>Viridiplantae</taxon>
        <taxon>Streptophyta</taxon>
        <taxon>Embryophyta</taxon>
        <taxon>Tracheophyta</taxon>
        <taxon>Spermatophyta</taxon>
        <taxon>Magnoliopsida</taxon>
        <taxon>eudicotyledons</taxon>
        <taxon>Gunneridae</taxon>
        <taxon>Pentapetalae</taxon>
        <taxon>asterids</taxon>
        <taxon>campanulids</taxon>
        <taxon>Asterales</taxon>
        <taxon>Asteraceae</taxon>
        <taxon>Asteroideae</taxon>
        <taxon>Anthemideae</taxon>
        <taxon>Anthemidinae</taxon>
        <taxon>Tanacetum</taxon>
    </lineage>
</organism>
<reference evidence="1" key="2">
    <citation type="submission" date="2022-01" db="EMBL/GenBank/DDBJ databases">
        <authorList>
            <person name="Yamashiro T."/>
            <person name="Shiraishi A."/>
            <person name="Satake H."/>
            <person name="Nakayama K."/>
        </authorList>
    </citation>
    <scope>NUCLEOTIDE SEQUENCE</scope>
</reference>
<evidence type="ECO:0000313" key="2">
    <source>
        <dbReference type="Proteomes" id="UP001151760"/>
    </source>
</evidence>
<keyword evidence="2" id="KW-1185">Reference proteome</keyword>
<sequence>MVVAYVEAATINKGHGAEEDGVRGGCDNSGEGGVLSAYNEREINEMFEDVTTSNNFCSNYGALGKELAQRHAI</sequence>
<gene>
    <name evidence="1" type="ORF">Tco_0819916</name>
</gene>
<accession>A0ABQ5AAU2</accession>
<dbReference type="EMBL" id="BQNB010012067">
    <property type="protein sequence ID" value="GJS98746.1"/>
    <property type="molecule type" value="Genomic_DNA"/>
</dbReference>
<comment type="caution">
    <text evidence="1">The sequence shown here is derived from an EMBL/GenBank/DDBJ whole genome shotgun (WGS) entry which is preliminary data.</text>
</comment>
<dbReference type="Proteomes" id="UP001151760">
    <property type="component" value="Unassembled WGS sequence"/>
</dbReference>
<protein>
    <submittedName>
        <fullName evidence="1">Uncharacterized protein</fullName>
    </submittedName>
</protein>
<name>A0ABQ5AAU2_9ASTR</name>
<reference evidence="1" key="1">
    <citation type="journal article" date="2022" name="Int. J. Mol. Sci.">
        <title>Draft Genome of Tanacetum Coccineum: Genomic Comparison of Closely Related Tanacetum-Family Plants.</title>
        <authorList>
            <person name="Yamashiro T."/>
            <person name="Shiraishi A."/>
            <person name="Nakayama K."/>
            <person name="Satake H."/>
        </authorList>
    </citation>
    <scope>NUCLEOTIDE SEQUENCE</scope>
</reference>